<feature type="domain" description="Peptidase M16 C-terminal" evidence="3">
    <location>
        <begin position="182"/>
        <end position="362"/>
    </location>
</feature>
<dbReference type="Pfam" id="PF00675">
    <property type="entry name" value="Peptidase_M16"/>
    <property type="match status" value="1"/>
</dbReference>
<dbReference type="GO" id="GO:0004222">
    <property type="term" value="F:metalloendopeptidase activity"/>
    <property type="evidence" value="ECO:0007669"/>
    <property type="project" value="InterPro"/>
</dbReference>
<dbReference type="InterPro" id="IPR001431">
    <property type="entry name" value="Pept_M16_Zn_BS"/>
</dbReference>
<evidence type="ECO:0000313" key="4">
    <source>
        <dbReference type="EMBL" id="CAB4580779.1"/>
    </source>
</evidence>
<dbReference type="Gene3D" id="3.30.830.10">
    <property type="entry name" value="Metalloenzyme, LuxS/M16 peptidase-like"/>
    <property type="match status" value="2"/>
</dbReference>
<reference evidence="4" key="1">
    <citation type="submission" date="2020-05" db="EMBL/GenBank/DDBJ databases">
        <authorList>
            <person name="Chiriac C."/>
            <person name="Salcher M."/>
            <person name="Ghai R."/>
            <person name="Kavagutti S V."/>
        </authorList>
    </citation>
    <scope>NUCLEOTIDE SEQUENCE</scope>
</reference>
<dbReference type="GO" id="GO:0006508">
    <property type="term" value="P:proteolysis"/>
    <property type="evidence" value="ECO:0007669"/>
    <property type="project" value="InterPro"/>
</dbReference>
<dbReference type="SUPFAM" id="SSF63411">
    <property type="entry name" value="LuxS/MPP-like metallohydrolase"/>
    <property type="match status" value="2"/>
</dbReference>
<dbReference type="InterPro" id="IPR050361">
    <property type="entry name" value="MPP/UQCRC_Complex"/>
</dbReference>
<dbReference type="AlphaFoldDB" id="A0A6J6EZN0"/>
<proteinExistence type="inferred from homology"/>
<dbReference type="InterPro" id="IPR011765">
    <property type="entry name" value="Pept_M16_N"/>
</dbReference>
<dbReference type="PANTHER" id="PTHR11851">
    <property type="entry name" value="METALLOPROTEASE"/>
    <property type="match status" value="1"/>
</dbReference>
<evidence type="ECO:0000259" key="3">
    <source>
        <dbReference type="Pfam" id="PF05193"/>
    </source>
</evidence>
<dbReference type="InterPro" id="IPR007863">
    <property type="entry name" value="Peptidase_M16_C"/>
</dbReference>
<evidence type="ECO:0000259" key="2">
    <source>
        <dbReference type="Pfam" id="PF00675"/>
    </source>
</evidence>
<organism evidence="4">
    <name type="scientific">freshwater metagenome</name>
    <dbReference type="NCBI Taxonomy" id="449393"/>
    <lineage>
        <taxon>unclassified sequences</taxon>
        <taxon>metagenomes</taxon>
        <taxon>ecological metagenomes</taxon>
    </lineage>
</organism>
<dbReference type="EMBL" id="CAEZTU010000047">
    <property type="protein sequence ID" value="CAB4580779.1"/>
    <property type="molecule type" value="Genomic_DNA"/>
</dbReference>
<dbReference type="PANTHER" id="PTHR11851:SF49">
    <property type="entry name" value="MITOCHONDRIAL-PROCESSING PEPTIDASE SUBUNIT ALPHA"/>
    <property type="match status" value="1"/>
</dbReference>
<name>A0A6J6EZN0_9ZZZZ</name>
<dbReference type="Pfam" id="PF05193">
    <property type="entry name" value="Peptidase_M16_C"/>
    <property type="match status" value="1"/>
</dbReference>
<dbReference type="InterPro" id="IPR011249">
    <property type="entry name" value="Metalloenz_LuxS/M16"/>
</dbReference>
<gene>
    <name evidence="4" type="ORF">UFOPK1740_00917</name>
</gene>
<sequence>MMDRFPTQTLEDTGKGGIVQQTILPSGLKIITETVPTVRSAAVGYWVATGSRDEDIPEAGAAHFLEHLLFKGTPTRTAMEISSSLEAVGGDMNAFTTQEYTCFHAKVLDRDVKLVIDTISDMLTSSNVTQEDVDQERNVVLEEISMHEDEPNELVYDNWSQALLGDQPLGRPIIGTRKSITDMTREQVYGFFKKYYSPERTVISIAGNVDHDQAVDMIVQSLKNTDWDKSGVKPLDPRTSEKLSTVGTGYKIVKKDTEQAHLVWGVPGLDRHDEKRYVIAVLSAALGGGMSSRLFQEIREKRGLVYTVYSFAHHYTGTGIFGVYAGTTKEKVNEVVEIIKKELADVAENGITKEELERGKGALRGGLVLGLEETNARMTRIAKGELLYGEYLSLDDTLNKIDEVTSEDIKALAAQLFTQKGLLCVVGSFNDQDQFKDLVV</sequence>
<feature type="domain" description="Peptidase M16 N-terminal" evidence="2">
    <location>
        <begin position="30"/>
        <end position="176"/>
    </location>
</feature>
<dbReference type="FunFam" id="3.30.830.10:FF:000008">
    <property type="entry name" value="Mitochondrial-processing peptidase subunit beta"/>
    <property type="match status" value="1"/>
</dbReference>
<comment type="similarity">
    <text evidence="1">Belongs to the peptidase M16 family.</text>
</comment>
<protein>
    <submittedName>
        <fullName evidence="4">Unannotated protein</fullName>
    </submittedName>
</protein>
<dbReference type="GO" id="GO:0046872">
    <property type="term" value="F:metal ion binding"/>
    <property type="evidence" value="ECO:0007669"/>
    <property type="project" value="InterPro"/>
</dbReference>
<dbReference type="PROSITE" id="PS00143">
    <property type="entry name" value="INSULINASE"/>
    <property type="match status" value="1"/>
</dbReference>
<evidence type="ECO:0000256" key="1">
    <source>
        <dbReference type="ARBA" id="ARBA00007261"/>
    </source>
</evidence>
<accession>A0A6J6EZN0</accession>